<dbReference type="Proteomes" id="UP000887565">
    <property type="component" value="Unplaced"/>
</dbReference>
<protein>
    <submittedName>
        <fullName evidence="3">Uncharacterized protein</fullName>
    </submittedName>
</protein>
<proteinExistence type="predicted"/>
<keyword evidence="1" id="KW-0812">Transmembrane</keyword>
<keyword evidence="2" id="KW-1185">Reference proteome</keyword>
<name>A0A915IET1_ROMCU</name>
<keyword evidence="1" id="KW-1133">Transmembrane helix</keyword>
<evidence type="ECO:0000313" key="2">
    <source>
        <dbReference type="Proteomes" id="UP000887565"/>
    </source>
</evidence>
<evidence type="ECO:0000256" key="1">
    <source>
        <dbReference type="SAM" id="Phobius"/>
    </source>
</evidence>
<evidence type="ECO:0000313" key="3">
    <source>
        <dbReference type="WBParaSite" id="nRc.2.0.1.t11726-RA"/>
    </source>
</evidence>
<dbReference type="AlphaFoldDB" id="A0A915IET1"/>
<feature type="transmembrane region" description="Helical" evidence="1">
    <location>
        <begin position="16"/>
        <end position="35"/>
    </location>
</feature>
<reference evidence="3" key="1">
    <citation type="submission" date="2022-11" db="UniProtKB">
        <authorList>
            <consortium name="WormBaseParasite"/>
        </authorList>
    </citation>
    <scope>IDENTIFICATION</scope>
</reference>
<dbReference type="WBParaSite" id="nRc.2.0.1.t11726-RA">
    <property type="protein sequence ID" value="nRc.2.0.1.t11726-RA"/>
    <property type="gene ID" value="nRc.2.0.1.g11726"/>
</dbReference>
<feature type="transmembrane region" description="Helical" evidence="1">
    <location>
        <begin position="41"/>
        <end position="63"/>
    </location>
</feature>
<keyword evidence="1" id="KW-0472">Membrane</keyword>
<accession>A0A915IET1</accession>
<sequence>MIIRLHHPRSKILRNSWNYGSTLLVCCGMVSSLTIDLNDTGIQQTIVLQLGAYLSWAPPLLLWGQE</sequence>
<organism evidence="2 3">
    <name type="scientific">Romanomermis culicivorax</name>
    <name type="common">Nematode worm</name>
    <dbReference type="NCBI Taxonomy" id="13658"/>
    <lineage>
        <taxon>Eukaryota</taxon>
        <taxon>Metazoa</taxon>
        <taxon>Ecdysozoa</taxon>
        <taxon>Nematoda</taxon>
        <taxon>Enoplea</taxon>
        <taxon>Dorylaimia</taxon>
        <taxon>Mermithida</taxon>
        <taxon>Mermithoidea</taxon>
        <taxon>Mermithidae</taxon>
        <taxon>Romanomermis</taxon>
    </lineage>
</organism>